<dbReference type="PANTHER" id="PTHR43514">
    <property type="entry name" value="ABC TRANSPORTER I FAMILY MEMBER 10"/>
    <property type="match status" value="1"/>
</dbReference>
<comment type="caution">
    <text evidence="6">The sequence shown here is derived from an EMBL/GenBank/DDBJ whole genome shotgun (WGS) entry which is preliminary data.</text>
</comment>
<dbReference type="NCBIfam" id="TIGR02142">
    <property type="entry name" value="modC_ABC"/>
    <property type="match status" value="1"/>
</dbReference>
<dbReference type="GO" id="GO:0140359">
    <property type="term" value="F:ABC-type transporter activity"/>
    <property type="evidence" value="ECO:0007669"/>
    <property type="project" value="InterPro"/>
</dbReference>
<reference evidence="6" key="1">
    <citation type="journal article" date="2014" name="Int. J. Syst. Evol. Microbiol.">
        <title>Complete genome sequence of Corynebacterium casei LMG S-19264T (=DSM 44701T), isolated from a smear-ripened cheese.</title>
        <authorList>
            <consortium name="US DOE Joint Genome Institute (JGI-PGF)"/>
            <person name="Walter F."/>
            <person name="Albersmeier A."/>
            <person name="Kalinowski J."/>
            <person name="Ruckert C."/>
        </authorList>
    </citation>
    <scope>NUCLEOTIDE SEQUENCE</scope>
    <source>
        <strain evidence="6">CGMCC 1.15082</strain>
    </source>
</reference>
<evidence type="ECO:0000259" key="5">
    <source>
        <dbReference type="PROSITE" id="PS50893"/>
    </source>
</evidence>
<evidence type="ECO:0000256" key="3">
    <source>
        <dbReference type="ARBA" id="ARBA00022741"/>
    </source>
</evidence>
<name>A0A916WCK6_9HYPH</name>
<dbReference type="InterPro" id="IPR003439">
    <property type="entry name" value="ABC_transporter-like_ATP-bd"/>
</dbReference>
<dbReference type="GO" id="GO:0005886">
    <property type="term" value="C:plasma membrane"/>
    <property type="evidence" value="ECO:0007669"/>
    <property type="project" value="UniProtKB-SubCell"/>
</dbReference>
<evidence type="ECO:0000256" key="1">
    <source>
        <dbReference type="ARBA" id="ARBA00004533"/>
    </source>
</evidence>
<dbReference type="InterPro" id="IPR003593">
    <property type="entry name" value="AAA+_ATPase"/>
</dbReference>
<dbReference type="RefSeq" id="WP_188822596.1">
    <property type="nucleotide sequence ID" value="NZ_BMHH01000004.1"/>
</dbReference>
<evidence type="ECO:0000256" key="2">
    <source>
        <dbReference type="ARBA" id="ARBA00005417"/>
    </source>
</evidence>
<accession>A0A916WCK6</accession>
<dbReference type="SUPFAM" id="SSF52540">
    <property type="entry name" value="P-loop containing nucleoside triphosphate hydrolases"/>
    <property type="match status" value="1"/>
</dbReference>
<keyword evidence="3" id="KW-0547">Nucleotide-binding</keyword>
<gene>
    <name evidence="6" type="ORF">GCM10011491_12670</name>
</gene>
<dbReference type="InterPro" id="IPR050334">
    <property type="entry name" value="Molybdenum_import_ModC"/>
</dbReference>
<evidence type="ECO:0000313" key="7">
    <source>
        <dbReference type="Proteomes" id="UP000646478"/>
    </source>
</evidence>
<dbReference type="InterPro" id="IPR017871">
    <property type="entry name" value="ABC_transporter-like_CS"/>
</dbReference>
<evidence type="ECO:0000313" key="6">
    <source>
        <dbReference type="EMBL" id="GGA86485.1"/>
    </source>
</evidence>
<comment type="subcellular location">
    <subcellularLocation>
        <location evidence="1">Cell inner membrane</location>
    </subcellularLocation>
</comment>
<comment type="similarity">
    <text evidence="2">Belongs to the ABC transporter superfamily.</text>
</comment>
<dbReference type="EMBL" id="BMHH01000004">
    <property type="protein sequence ID" value="GGA86485.1"/>
    <property type="molecule type" value="Genomic_DNA"/>
</dbReference>
<dbReference type="GO" id="GO:0005524">
    <property type="term" value="F:ATP binding"/>
    <property type="evidence" value="ECO:0007669"/>
    <property type="project" value="UniProtKB-KW"/>
</dbReference>
<organism evidence="6 7">
    <name type="scientific">Brucella endophytica</name>
    <dbReference type="NCBI Taxonomy" id="1963359"/>
    <lineage>
        <taxon>Bacteria</taxon>
        <taxon>Pseudomonadati</taxon>
        <taxon>Pseudomonadota</taxon>
        <taxon>Alphaproteobacteria</taxon>
        <taxon>Hyphomicrobiales</taxon>
        <taxon>Brucellaceae</taxon>
        <taxon>Brucella/Ochrobactrum group</taxon>
        <taxon>Brucella</taxon>
    </lineage>
</organism>
<keyword evidence="4" id="KW-0067">ATP-binding</keyword>
<feature type="domain" description="ABC transporter" evidence="5">
    <location>
        <begin position="4"/>
        <end position="238"/>
    </location>
</feature>
<dbReference type="InterPro" id="IPR027417">
    <property type="entry name" value="P-loop_NTPase"/>
</dbReference>
<protein>
    <recommendedName>
        <fullName evidence="5">ABC transporter domain-containing protein</fullName>
    </recommendedName>
</protein>
<dbReference type="GO" id="GO:0015098">
    <property type="term" value="F:molybdate ion transmembrane transporter activity"/>
    <property type="evidence" value="ECO:0007669"/>
    <property type="project" value="InterPro"/>
</dbReference>
<dbReference type="InterPro" id="IPR011868">
    <property type="entry name" value="ModC_ABC_ATP-bd"/>
</dbReference>
<dbReference type="AlphaFoldDB" id="A0A916WCK6"/>
<dbReference type="PROSITE" id="PS00211">
    <property type="entry name" value="ABC_TRANSPORTER_1"/>
    <property type="match status" value="1"/>
</dbReference>
<dbReference type="GO" id="GO:0016887">
    <property type="term" value="F:ATP hydrolysis activity"/>
    <property type="evidence" value="ECO:0007669"/>
    <property type="project" value="InterPro"/>
</dbReference>
<reference evidence="6" key="2">
    <citation type="submission" date="2020-09" db="EMBL/GenBank/DDBJ databases">
        <authorList>
            <person name="Sun Q."/>
            <person name="Zhou Y."/>
        </authorList>
    </citation>
    <scope>NUCLEOTIDE SEQUENCE</scope>
    <source>
        <strain evidence="6">CGMCC 1.15082</strain>
    </source>
</reference>
<dbReference type="PROSITE" id="PS50893">
    <property type="entry name" value="ABC_TRANSPORTER_2"/>
    <property type="match status" value="1"/>
</dbReference>
<dbReference type="Proteomes" id="UP000646478">
    <property type="component" value="Unassembled WGS sequence"/>
</dbReference>
<proteinExistence type="inferred from homology"/>
<dbReference type="PANTHER" id="PTHR43514:SF10">
    <property type="entry name" value="MOLYBDENUM IMPORT ATP-BINDING PROTEIN MODC 2"/>
    <property type="match status" value="1"/>
</dbReference>
<evidence type="ECO:0000256" key="4">
    <source>
        <dbReference type="ARBA" id="ARBA00022840"/>
    </source>
</evidence>
<sequence length="308" mass="33223">MSGPNEIRVAFRGGLGRFTLDAAFTVPASGVTALFGPSGCGKTTVLRCMAGLQRLAGGYCAVGDDVWQDGRLFRPTHERSIGYVFQDANLFPHLSVTGNLLYATCGRKPRSPTDRIGFDEVVALLGLETLLDRAPRNLSGGERQRVALGRALLSQPKLLLMDEPLSALDQQTKDEVLPFLERLHDSLSLPVIYVSHDIAEVERLADHLVLMRSGKVLAAGSLNSLRSDPALPVAAKREAALTLDAVVTAYDPVRKLATLDVDGGRFTVPMPEAVIGERLGVTIATRDKNRVDIDPLATACRGERVMRG</sequence>
<dbReference type="Gene3D" id="3.40.50.300">
    <property type="entry name" value="P-loop containing nucleotide triphosphate hydrolases"/>
    <property type="match status" value="1"/>
</dbReference>
<dbReference type="SMART" id="SM00382">
    <property type="entry name" value="AAA"/>
    <property type="match status" value="1"/>
</dbReference>
<dbReference type="Pfam" id="PF00005">
    <property type="entry name" value="ABC_tran"/>
    <property type="match status" value="1"/>
</dbReference>
<keyword evidence="7" id="KW-1185">Reference proteome</keyword>